<feature type="domain" description="HTH asnC-type" evidence="4">
    <location>
        <begin position="17"/>
        <end position="78"/>
    </location>
</feature>
<dbReference type="PROSITE" id="PS50956">
    <property type="entry name" value="HTH_ASNC_2"/>
    <property type="match status" value="1"/>
</dbReference>
<dbReference type="PRINTS" id="PR00033">
    <property type="entry name" value="HTHASNC"/>
</dbReference>
<dbReference type="SUPFAM" id="SSF54909">
    <property type="entry name" value="Dimeric alpha+beta barrel"/>
    <property type="match status" value="1"/>
</dbReference>
<protein>
    <submittedName>
        <fullName evidence="5">Transcriptional regulator, AsnC family</fullName>
    </submittedName>
</protein>
<evidence type="ECO:0000256" key="3">
    <source>
        <dbReference type="ARBA" id="ARBA00023163"/>
    </source>
</evidence>
<dbReference type="InterPro" id="IPR019888">
    <property type="entry name" value="Tscrpt_reg_AsnC-like"/>
</dbReference>
<gene>
    <name evidence="5" type="ORF">SAMN05443551_1175</name>
</gene>
<organism evidence="5 6">
    <name type="scientific">Marivita hallyeonensis</name>
    <dbReference type="NCBI Taxonomy" id="996342"/>
    <lineage>
        <taxon>Bacteria</taxon>
        <taxon>Pseudomonadati</taxon>
        <taxon>Pseudomonadota</taxon>
        <taxon>Alphaproteobacteria</taxon>
        <taxon>Rhodobacterales</taxon>
        <taxon>Roseobacteraceae</taxon>
        <taxon>Marivita</taxon>
    </lineage>
</organism>
<dbReference type="Pfam" id="PF13404">
    <property type="entry name" value="HTH_AsnC-type"/>
    <property type="match status" value="1"/>
</dbReference>
<dbReference type="SUPFAM" id="SSF46785">
    <property type="entry name" value="Winged helix' DNA-binding domain"/>
    <property type="match status" value="1"/>
</dbReference>
<reference evidence="5 6" key="1">
    <citation type="submission" date="2016-11" db="EMBL/GenBank/DDBJ databases">
        <authorList>
            <person name="Jaros S."/>
            <person name="Januszkiewicz K."/>
            <person name="Wedrychowicz H."/>
        </authorList>
    </citation>
    <scope>NUCLEOTIDE SEQUENCE [LARGE SCALE GENOMIC DNA]</scope>
    <source>
        <strain evidence="5 6">DSM 29431</strain>
    </source>
</reference>
<dbReference type="SMART" id="SM00344">
    <property type="entry name" value="HTH_ASNC"/>
    <property type="match status" value="1"/>
</dbReference>
<dbReference type="InterPro" id="IPR011008">
    <property type="entry name" value="Dimeric_a/b-barrel"/>
</dbReference>
<proteinExistence type="predicted"/>
<dbReference type="Gene3D" id="3.30.70.920">
    <property type="match status" value="1"/>
</dbReference>
<dbReference type="GO" id="GO:0005829">
    <property type="term" value="C:cytosol"/>
    <property type="evidence" value="ECO:0007669"/>
    <property type="project" value="TreeGrafter"/>
</dbReference>
<keyword evidence="1" id="KW-0805">Transcription regulation</keyword>
<keyword evidence="3" id="KW-0804">Transcription</keyword>
<evidence type="ECO:0000256" key="2">
    <source>
        <dbReference type="ARBA" id="ARBA00023125"/>
    </source>
</evidence>
<evidence type="ECO:0000259" key="4">
    <source>
        <dbReference type="PROSITE" id="PS50956"/>
    </source>
</evidence>
<dbReference type="InterPro" id="IPR000485">
    <property type="entry name" value="AsnC-type_HTH_dom"/>
</dbReference>
<evidence type="ECO:0000256" key="1">
    <source>
        <dbReference type="ARBA" id="ARBA00023015"/>
    </source>
</evidence>
<dbReference type="PANTHER" id="PTHR30154:SF53">
    <property type="entry name" value="HTH-TYPE TRANSCRIPTIONAL REGULATOR LRPC"/>
    <property type="match status" value="1"/>
</dbReference>
<dbReference type="EMBL" id="FQXC01000001">
    <property type="protein sequence ID" value="SHG97400.1"/>
    <property type="molecule type" value="Genomic_DNA"/>
</dbReference>
<dbReference type="Gene3D" id="1.10.10.10">
    <property type="entry name" value="Winged helix-like DNA-binding domain superfamily/Winged helix DNA-binding domain"/>
    <property type="match status" value="1"/>
</dbReference>
<dbReference type="GO" id="GO:0043565">
    <property type="term" value="F:sequence-specific DNA binding"/>
    <property type="evidence" value="ECO:0007669"/>
    <property type="project" value="InterPro"/>
</dbReference>
<keyword evidence="6" id="KW-1185">Reference proteome</keyword>
<keyword evidence="2" id="KW-0238">DNA-binding</keyword>
<name>A0A1M5P6I0_9RHOB</name>
<dbReference type="Proteomes" id="UP000184221">
    <property type="component" value="Unassembled WGS sequence"/>
</dbReference>
<evidence type="ECO:0000313" key="5">
    <source>
        <dbReference type="EMBL" id="SHG97400.1"/>
    </source>
</evidence>
<dbReference type="PANTHER" id="PTHR30154">
    <property type="entry name" value="LEUCINE-RESPONSIVE REGULATORY PROTEIN"/>
    <property type="match status" value="1"/>
</dbReference>
<dbReference type="InterPro" id="IPR019887">
    <property type="entry name" value="Tscrpt_reg_AsnC/Lrp_C"/>
</dbReference>
<sequence>MLFRVSKSHIDGVTLQIDDIDTRLIALLQKDARAPVAELARKLGLARTTVQTRIDRLVAKGAIAGFTLRRGDALAAPIRATVLVSITPRTGPEVLARLRALPHVDAVVTVSGRADLVIELSARSTQELDATLDDIAEAKGVQSSESFIHLSTKIDRRG</sequence>
<dbReference type="AlphaFoldDB" id="A0A1M5P6I0"/>
<dbReference type="GO" id="GO:0043200">
    <property type="term" value="P:response to amino acid"/>
    <property type="evidence" value="ECO:0007669"/>
    <property type="project" value="TreeGrafter"/>
</dbReference>
<dbReference type="InterPro" id="IPR036388">
    <property type="entry name" value="WH-like_DNA-bd_sf"/>
</dbReference>
<dbReference type="STRING" id="996342.SAMN05443551_1175"/>
<dbReference type="Pfam" id="PF01037">
    <property type="entry name" value="AsnC_trans_reg"/>
    <property type="match status" value="1"/>
</dbReference>
<dbReference type="InterPro" id="IPR036390">
    <property type="entry name" value="WH_DNA-bd_sf"/>
</dbReference>
<accession>A0A1M5P6I0</accession>
<evidence type="ECO:0000313" key="6">
    <source>
        <dbReference type="Proteomes" id="UP000184221"/>
    </source>
</evidence>